<dbReference type="InterPro" id="IPR013083">
    <property type="entry name" value="Znf_RING/FYVE/PHD"/>
</dbReference>
<dbReference type="InterPro" id="IPR036570">
    <property type="entry name" value="HORMA_dom_sf"/>
</dbReference>
<keyword evidence="12" id="KW-1185">Reference proteome</keyword>
<accession>A0A5J5F2E2</accession>
<dbReference type="Pfam" id="PF02301">
    <property type="entry name" value="HORMA"/>
    <property type="match status" value="1"/>
</dbReference>
<dbReference type="Gene3D" id="3.30.40.10">
    <property type="entry name" value="Zinc/RING finger domain, C3HC4 (zinc finger)"/>
    <property type="match status" value="1"/>
</dbReference>
<dbReference type="EMBL" id="VXIS01000048">
    <property type="protein sequence ID" value="KAA8910238.1"/>
    <property type="molecule type" value="Genomic_DNA"/>
</dbReference>
<dbReference type="SUPFAM" id="SSF56019">
    <property type="entry name" value="The spindle assembly checkpoint protein mad2"/>
    <property type="match status" value="1"/>
</dbReference>
<sequence length="709" mass="79461">MAQAVIVRAPEVVQQQQMTSQLQSLQLVQSLLGASIGSLAWIRGLFPDECFTTLRYLPEYARSYEAFSTAEPSQRRDPGAIKVTRLQKGKAAQSDRLLEYLEKGVFDALEKGYLKAMQLGIFTDQEKPDLVMEAYTFTFSYRGENSFAVQFTDGSGEQVTKHFGIGGSTPTAMVQQVTRTLVSTTQALHPLPDKRWLSIRLTYSDDTPLDYNPPGFRRLAFDAPGFSIPGDVVRSNCGVLDAGFHLVSVKVSNLDIDPEEPVGIGEGRVGRRLSTRFFEVNEDIDRYLDWETPLDYEDFDVDKTMESTSAAGTDVGQAQKTSAVQNHPAVAVIQDEYSQMDVDATTERIPETQPNEMVPDSFRIPEQISLSQEKGFLQKMMETPRALSREGPATQILPPMLSYAAQKRPAVDDTLQAVKIPRTAEGGQKLVLASAKAEELKKRKKSRRSKAKPGGRRKKKPNFSCECGHRSDDIGGEMIRCDGCNGWQHVVCYGFRDKDPRIPDSHYCYTCLLGSAEGELLEKMKNLAFFRRVLSYVWNVDKFPTTIDVFAAELRCNRDGALIALRRLVEEGFMVSNSKNQTKNSIQHLQHYTVVKNAETEQLIEVGYFSPSRFLEHHYPMSSDEIDVFQEIEAPPPQSQLLSNESSEPRMHDAIQYSLNKDTSLLGNENSQLQIRNIAPQTMHNNTQGSEVAEVCRVAEQVDPMYVGV</sequence>
<dbReference type="InterPro" id="IPR051294">
    <property type="entry name" value="HORMA_MeioticProgression"/>
</dbReference>
<dbReference type="Pfam" id="PF00628">
    <property type="entry name" value="PHD"/>
    <property type="match status" value="1"/>
</dbReference>
<dbReference type="GO" id="GO:0005694">
    <property type="term" value="C:chromosome"/>
    <property type="evidence" value="ECO:0007669"/>
    <property type="project" value="UniProtKB-SubCell"/>
</dbReference>
<evidence type="ECO:0000313" key="12">
    <source>
        <dbReference type="Proteomes" id="UP000326924"/>
    </source>
</evidence>
<dbReference type="PROSITE" id="PS50815">
    <property type="entry name" value="HORMA"/>
    <property type="match status" value="1"/>
</dbReference>
<comment type="subcellular location">
    <subcellularLocation>
        <location evidence="2">Chromosome</location>
    </subcellularLocation>
    <subcellularLocation>
        <location evidence="1">Nucleus</location>
    </subcellularLocation>
</comment>
<dbReference type="GO" id="GO:0007130">
    <property type="term" value="P:synaptonemal complex assembly"/>
    <property type="evidence" value="ECO:0007669"/>
    <property type="project" value="TreeGrafter"/>
</dbReference>
<name>A0A5J5F2E2_9PEZI</name>
<dbReference type="GO" id="GO:0051598">
    <property type="term" value="P:meiotic recombination checkpoint signaling"/>
    <property type="evidence" value="ECO:0007669"/>
    <property type="project" value="TreeGrafter"/>
</dbReference>
<dbReference type="PANTHER" id="PTHR48225">
    <property type="entry name" value="HORMA DOMAIN-CONTAINING PROTEIN 1"/>
    <property type="match status" value="1"/>
</dbReference>
<dbReference type="GO" id="GO:0008270">
    <property type="term" value="F:zinc ion binding"/>
    <property type="evidence" value="ECO:0007669"/>
    <property type="project" value="UniProtKB-KW"/>
</dbReference>
<feature type="region of interest" description="Disordered" evidence="9">
    <location>
        <begin position="437"/>
        <end position="463"/>
    </location>
</feature>
<evidence type="ECO:0000256" key="8">
    <source>
        <dbReference type="ARBA" id="ARBA00023254"/>
    </source>
</evidence>
<dbReference type="GO" id="GO:0005634">
    <property type="term" value="C:nucleus"/>
    <property type="evidence" value="ECO:0007669"/>
    <property type="project" value="UniProtKB-SubCell"/>
</dbReference>
<reference evidence="11 12" key="1">
    <citation type="submission" date="2019-09" db="EMBL/GenBank/DDBJ databases">
        <title>Draft genome of the ectomycorrhizal ascomycete Sphaerosporella brunnea.</title>
        <authorList>
            <consortium name="DOE Joint Genome Institute"/>
            <person name="Benucci G.M."/>
            <person name="Marozzi G."/>
            <person name="Antonielli L."/>
            <person name="Sanchez S."/>
            <person name="Marco P."/>
            <person name="Wang X."/>
            <person name="Falini L.B."/>
            <person name="Barry K."/>
            <person name="Haridas S."/>
            <person name="Lipzen A."/>
            <person name="Labutti K."/>
            <person name="Grigoriev I.V."/>
            <person name="Murat C."/>
            <person name="Martin F."/>
            <person name="Albertini E."/>
            <person name="Donnini D."/>
            <person name="Bonito G."/>
        </authorList>
    </citation>
    <scope>NUCLEOTIDE SEQUENCE [LARGE SCALE GENOMIC DNA]</scope>
    <source>
        <strain evidence="11 12">Sb_GMNB300</strain>
    </source>
</reference>
<dbReference type="InterPro" id="IPR003511">
    <property type="entry name" value="HORMA_dom"/>
</dbReference>
<dbReference type="InterPro" id="IPR001965">
    <property type="entry name" value="Znf_PHD"/>
</dbReference>
<proteinExistence type="predicted"/>
<organism evidence="11 12">
    <name type="scientific">Sphaerosporella brunnea</name>
    <dbReference type="NCBI Taxonomy" id="1250544"/>
    <lineage>
        <taxon>Eukaryota</taxon>
        <taxon>Fungi</taxon>
        <taxon>Dikarya</taxon>
        <taxon>Ascomycota</taxon>
        <taxon>Pezizomycotina</taxon>
        <taxon>Pezizomycetes</taxon>
        <taxon>Pezizales</taxon>
        <taxon>Pyronemataceae</taxon>
        <taxon>Sphaerosporella</taxon>
    </lineage>
</organism>
<evidence type="ECO:0000259" key="10">
    <source>
        <dbReference type="PROSITE" id="PS50815"/>
    </source>
</evidence>
<dbReference type="InterPro" id="IPR019787">
    <property type="entry name" value="Znf_PHD-finger"/>
</dbReference>
<dbReference type="OrthoDB" id="1928087at2759"/>
<evidence type="ECO:0000256" key="2">
    <source>
        <dbReference type="ARBA" id="ARBA00004286"/>
    </source>
</evidence>
<dbReference type="InParanoid" id="A0A5J5F2E2"/>
<dbReference type="AlphaFoldDB" id="A0A5J5F2E2"/>
<evidence type="ECO:0000313" key="11">
    <source>
        <dbReference type="EMBL" id="KAA8910238.1"/>
    </source>
</evidence>
<dbReference type="SUPFAM" id="SSF57903">
    <property type="entry name" value="FYVE/PHD zinc finger"/>
    <property type="match status" value="1"/>
</dbReference>
<evidence type="ECO:0000256" key="5">
    <source>
        <dbReference type="ARBA" id="ARBA00022771"/>
    </source>
</evidence>
<protein>
    <submittedName>
        <fullName evidence="11">HORMA domain-containing protein</fullName>
    </submittedName>
</protein>
<evidence type="ECO:0000256" key="1">
    <source>
        <dbReference type="ARBA" id="ARBA00004123"/>
    </source>
</evidence>
<evidence type="ECO:0000256" key="6">
    <source>
        <dbReference type="ARBA" id="ARBA00022833"/>
    </source>
</evidence>
<comment type="caution">
    <text evidence="11">The sequence shown here is derived from an EMBL/GenBank/DDBJ whole genome shotgun (WGS) entry which is preliminary data.</text>
</comment>
<keyword evidence="6" id="KW-0862">Zinc</keyword>
<keyword evidence="4" id="KW-0479">Metal-binding</keyword>
<dbReference type="InterPro" id="IPR011011">
    <property type="entry name" value="Znf_FYVE_PHD"/>
</dbReference>
<evidence type="ECO:0000256" key="9">
    <source>
        <dbReference type="SAM" id="MobiDB-lite"/>
    </source>
</evidence>
<feature type="compositionally biased region" description="Basic residues" evidence="9">
    <location>
        <begin position="442"/>
        <end position="461"/>
    </location>
</feature>
<evidence type="ECO:0000256" key="4">
    <source>
        <dbReference type="ARBA" id="ARBA00022723"/>
    </source>
</evidence>
<dbReference type="SMART" id="SM00249">
    <property type="entry name" value="PHD"/>
    <property type="match status" value="1"/>
</dbReference>
<dbReference type="Gene3D" id="3.30.900.10">
    <property type="entry name" value="HORMA domain"/>
    <property type="match status" value="1"/>
</dbReference>
<evidence type="ECO:0000256" key="3">
    <source>
        <dbReference type="ARBA" id="ARBA00022454"/>
    </source>
</evidence>
<dbReference type="Proteomes" id="UP000326924">
    <property type="component" value="Unassembled WGS sequence"/>
</dbReference>
<keyword evidence="5" id="KW-0863">Zinc-finger</keyword>
<keyword evidence="7" id="KW-0539">Nucleus</keyword>
<keyword evidence="8" id="KW-0469">Meiosis</keyword>
<gene>
    <name evidence="11" type="ORF">FN846DRAFT_939537</name>
</gene>
<evidence type="ECO:0000256" key="7">
    <source>
        <dbReference type="ARBA" id="ARBA00023242"/>
    </source>
</evidence>
<feature type="domain" description="HORMA" evidence="10">
    <location>
        <begin position="22"/>
        <end position="251"/>
    </location>
</feature>
<keyword evidence="3" id="KW-0158">Chromosome</keyword>
<dbReference type="PANTHER" id="PTHR48225:SF7">
    <property type="entry name" value="MEIOSIS-SPECIFIC PROTEIN HOP1"/>
    <property type="match status" value="1"/>
</dbReference>